<evidence type="ECO:0000256" key="1">
    <source>
        <dbReference type="SAM" id="MobiDB-lite"/>
    </source>
</evidence>
<reference evidence="2 3" key="1">
    <citation type="journal article" date="2018" name="Sci. Rep.">
        <title>Genome sequence of the cauliflower mushroom Sparassis crispa (Hanabiratake) and its association with beneficial usage.</title>
        <authorList>
            <person name="Kiyama R."/>
            <person name="Furutani Y."/>
            <person name="Kawaguchi K."/>
            <person name="Nakanishi T."/>
        </authorList>
    </citation>
    <scope>NUCLEOTIDE SEQUENCE [LARGE SCALE GENOMIC DNA]</scope>
</reference>
<evidence type="ECO:0000313" key="3">
    <source>
        <dbReference type="Proteomes" id="UP000287166"/>
    </source>
</evidence>
<dbReference type="AlphaFoldDB" id="A0A401GI19"/>
<feature type="region of interest" description="Disordered" evidence="1">
    <location>
        <begin position="31"/>
        <end position="57"/>
    </location>
</feature>
<evidence type="ECO:0000313" key="2">
    <source>
        <dbReference type="EMBL" id="GBE81809.1"/>
    </source>
</evidence>
<dbReference type="InParanoid" id="A0A401GI19"/>
<proteinExistence type="predicted"/>
<dbReference type="Proteomes" id="UP000287166">
    <property type="component" value="Unassembled WGS sequence"/>
</dbReference>
<keyword evidence="3" id="KW-1185">Reference proteome</keyword>
<dbReference type="EMBL" id="BFAD01000004">
    <property type="protein sequence ID" value="GBE81809.1"/>
    <property type="molecule type" value="Genomic_DNA"/>
</dbReference>
<dbReference type="GeneID" id="38778726"/>
<comment type="caution">
    <text evidence="2">The sequence shown here is derived from an EMBL/GenBank/DDBJ whole genome shotgun (WGS) entry which is preliminary data.</text>
</comment>
<protein>
    <submittedName>
        <fullName evidence="2">Uncharacterized protein</fullName>
    </submittedName>
</protein>
<name>A0A401GI19_9APHY</name>
<organism evidence="2 3">
    <name type="scientific">Sparassis crispa</name>
    <dbReference type="NCBI Taxonomy" id="139825"/>
    <lineage>
        <taxon>Eukaryota</taxon>
        <taxon>Fungi</taxon>
        <taxon>Dikarya</taxon>
        <taxon>Basidiomycota</taxon>
        <taxon>Agaricomycotina</taxon>
        <taxon>Agaricomycetes</taxon>
        <taxon>Polyporales</taxon>
        <taxon>Sparassidaceae</taxon>
        <taxon>Sparassis</taxon>
    </lineage>
</organism>
<dbReference type="RefSeq" id="XP_027612722.1">
    <property type="nucleotide sequence ID" value="XM_027756921.1"/>
</dbReference>
<accession>A0A401GI19</accession>
<gene>
    <name evidence="2" type="ORF">SCP_0401820</name>
</gene>
<sequence length="57" mass="6073">MDGDESYVPRKVIKTQCDDGSSARIRVMLVSGERSDNGINDTKQSVHDSPPPPASAG</sequence>